<protein>
    <submittedName>
        <fullName evidence="1">Uncharacterized protein</fullName>
    </submittedName>
</protein>
<dbReference type="AlphaFoldDB" id="A0A3M7RUA0"/>
<organism evidence="1 2">
    <name type="scientific">Brachionus plicatilis</name>
    <name type="common">Marine rotifer</name>
    <name type="synonym">Brachionus muelleri</name>
    <dbReference type="NCBI Taxonomy" id="10195"/>
    <lineage>
        <taxon>Eukaryota</taxon>
        <taxon>Metazoa</taxon>
        <taxon>Spiralia</taxon>
        <taxon>Gnathifera</taxon>
        <taxon>Rotifera</taxon>
        <taxon>Eurotatoria</taxon>
        <taxon>Monogononta</taxon>
        <taxon>Pseudotrocha</taxon>
        <taxon>Ploima</taxon>
        <taxon>Brachionidae</taxon>
        <taxon>Brachionus</taxon>
    </lineage>
</organism>
<keyword evidence="2" id="KW-1185">Reference proteome</keyword>
<dbReference type="Proteomes" id="UP000276133">
    <property type="component" value="Unassembled WGS sequence"/>
</dbReference>
<evidence type="ECO:0000313" key="2">
    <source>
        <dbReference type="Proteomes" id="UP000276133"/>
    </source>
</evidence>
<reference evidence="1 2" key="1">
    <citation type="journal article" date="2018" name="Sci. Rep.">
        <title>Genomic signatures of local adaptation to the degree of environmental predictability in rotifers.</title>
        <authorList>
            <person name="Franch-Gras L."/>
            <person name="Hahn C."/>
            <person name="Garcia-Roger E.M."/>
            <person name="Carmona M.J."/>
            <person name="Serra M."/>
            <person name="Gomez A."/>
        </authorList>
    </citation>
    <scope>NUCLEOTIDE SEQUENCE [LARGE SCALE GENOMIC DNA]</scope>
    <source>
        <strain evidence="1">HYR1</strain>
    </source>
</reference>
<evidence type="ECO:0000313" key="1">
    <source>
        <dbReference type="EMBL" id="RNA26897.1"/>
    </source>
</evidence>
<proteinExistence type="predicted"/>
<name>A0A3M7RUA0_BRAPC</name>
<sequence length="76" mass="8710">MALMVSLIGALARCTRNQQIKILNKRFFGLTPGTKKSFKRSFRPEKSFILMIFSLIFSKFELFKESELSSTNSADL</sequence>
<comment type="caution">
    <text evidence="1">The sequence shown here is derived from an EMBL/GenBank/DDBJ whole genome shotgun (WGS) entry which is preliminary data.</text>
</comment>
<accession>A0A3M7RUA0</accession>
<gene>
    <name evidence="1" type="ORF">BpHYR1_010950</name>
</gene>
<dbReference type="EMBL" id="REGN01002648">
    <property type="protein sequence ID" value="RNA26897.1"/>
    <property type="molecule type" value="Genomic_DNA"/>
</dbReference>